<proteinExistence type="predicted"/>
<dbReference type="Proteomes" id="UP000503162">
    <property type="component" value="Chromosome"/>
</dbReference>
<keyword evidence="1" id="KW-0812">Transmembrane</keyword>
<protein>
    <submittedName>
        <fullName evidence="2">Uncharacterized protein</fullName>
    </submittedName>
</protein>
<accession>A0A6G8IJL2</accession>
<sequence>MNAVADLLGRLGRTVLRLALGLAAAVFLLSLLLASLLAVLGLSLFSLLTGRKPAPVVLFARMRERSQRFAQGGWGQPAAAPRGEVVDVEAREIPDARGPSRQP</sequence>
<feature type="transmembrane region" description="Helical" evidence="1">
    <location>
        <begin position="20"/>
        <end position="45"/>
    </location>
</feature>
<dbReference type="EMBL" id="CP049989">
    <property type="protein sequence ID" value="QIM53341.1"/>
    <property type="molecule type" value="Genomic_DNA"/>
</dbReference>
<dbReference type="AlphaFoldDB" id="A0A6G8IJL2"/>
<evidence type="ECO:0000313" key="2">
    <source>
        <dbReference type="EMBL" id="QIM53341.1"/>
    </source>
</evidence>
<organism evidence="2 3">
    <name type="scientific">Hydrogenophaga crocea</name>
    <dbReference type="NCBI Taxonomy" id="2716225"/>
    <lineage>
        <taxon>Bacteria</taxon>
        <taxon>Pseudomonadati</taxon>
        <taxon>Pseudomonadota</taxon>
        <taxon>Betaproteobacteria</taxon>
        <taxon>Burkholderiales</taxon>
        <taxon>Comamonadaceae</taxon>
        <taxon>Hydrogenophaga</taxon>
    </lineage>
</organism>
<evidence type="ECO:0000256" key="1">
    <source>
        <dbReference type="SAM" id="Phobius"/>
    </source>
</evidence>
<evidence type="ECO:0000313" key="3">
    <source>
        <dbReference type="Proteomes" id="UP000503162"/>
    </source>
</evidence>
<gene>
    <name evidence="2" type="ORF">G9Q37_14855</name>
</gene>
<name>A0A6G8IJL2_9BURK</name>
<dbReference type="KEGG" id="hcz:G9Q37_14855"/>
<keyword evidence="1" id="KW-1133">Transmembrane helix</keyword>
<keyword evidence="3" id="KW-1185">Reference proteome</keyword>
<dbReference type="RefSeq" id="WP_166228313.1">
    <property type="nucleotide sequence ID" value="NZ_CP049989.1"/>
</dbReference>
<reference evidence="2 3" key="1">
    <citation type="submission" date="2020-03" db="EMBL/GenBank/DDBJ databases">
        <title>Hydrogenophaga sp. nov. isolated from cyanobacterial mat.</title>
        <authorList>
            <person name="Thorat V."/>
            <person name="Kirdat K."/>
            <person name="Tiwarekar B."/>
            <person name="Costa E.D."/>
            <person name="Yadav A."/>
        </authorList>
    </citation>
    <scope>NUCLEOTIDE SEQUENCE [LARGE SCALE GENOMIC DNA]</scope>
    <source>
        <strain evidence="2 3">BA0156</strain>
    </source>
</reference>
<keyword evidence="1" id="KW-0472">Membrane</keyword>